<protein>
    <submittedName>
        <fullName evidence="8">Subtilisin-like protein</fullName>
    </submittedName>
</protein>
<feature type="chain" id="PRO_5012282392" evidence="6">
    <location>
        <begin position="21"/>
        <end position="457"/>
    </location>
</feature>
<keyword evidence="4 5" id="KW-0720">Serine protease</keyword>
<keyword evidence="9" id="KW-1185">Reference proteome</keyword>
<feature type="active site" description="Charge relay system" evidence="5">
    <location>
        <position position="363"/>
    </location>
</feature>
<evidence type="ECO:0000256" key="3">
    <source>
        <dbReference type="ARBA" id="ARBA00022801"/>
    </source>
</evidence>
<feature type="signal peptide" evidence="6">
    <location>
        <begin position="1"/>
        <end position="20"/>
    </location>
</feature>
<dbReference type="Pfam" id="PF00082">
    <property type="entry name" value="Peptidase_S8"/>
    <property type="match status" value="1"/>
</dbReference>
<evidence type="ECO:0000259" key="7">
    <source>
        <dbReference type="Pfam" id="PF00082"/>
    </source>
</evidence>
<dbReference type="GO" id="GO:0006508">
    <property type="term" value="P:proteolysis"/>
    <property type="evidence" value="ECO:0007669"/>
    <property type="project" value="UniProtKB-KW"/>
</dbReference>
<dbReference type="GO" id="GO:0004252">
    <property type="term" value="F:serine-type endopeptidase activity"/>
    <property type="evidence" value="ECO:0007669"/>
    <property type="project" value="UniProtKB-UniRule"/>
</dbReference>
<keyword evidence="3 5" id="KW-0378">Hydrolase</keyword>
<reference evidence="8 9" key="1">
    <citation type="submission" date="2016-08" db="EMBL/GenBank/DDBJ databases">
        <title>A Parts List for Fungal Cellulosomes Revealed by Comparative Genomics.</title>
        <authorList>
            <consortium name="DOE Joint Genome Institute"/>
            <person name="Haitjema C.H."/>
            <person name="Gilmore S.P."/>
            <person name="Henske J.K."/>
            <person name="Solomon K.V."/>
            <person name="De Groot R."/>
            <person name="Kuo A."/>
            <person name="Mondo S.J."/>
            <person name="Salamov A.A."/>
            <person name="Labutti K."/>
            <person name="Zhao Z."/>
            <person name="Chiniquy J."/>
            <person name="Barry K."/>
            <person name="Brewer H.M."/>
            <person name="Purvine S.O."/>
            <person name="Wright A.T."/>
            <person name="Boxma B."/>
            <person name="Van Alen T."/>
            <person name="Hackstein J.H."/>
            <person name="Baker S.E."/>
            <person name="Grigoriev I.V."/>
            <person name="O'Malley M.A."/>
        </authorList>
    </citation>
    <scope>NUCLEOTIDE SEQUENCE [LARGE SCALE GENOMIC DNA]</scope>
    <source>
        <strain evidence="8 9">G1</strain>
    </source>
</reference>
<dbReference type="InterPro" id="IPR036852">
    <property type="entry name" value="Peptidase_S8/S53_dom_sf"/>
</dbReference>
<proteinExistence type="inferred from homology"/>
<feature type="domain" description="Peptidase S8/S53" evidence="7">
    <location>
        <begin position="115"/>
        <end position="406"/>
    </location>
</feature>
<evidence type="ECO:0000256" key="5">
    <source>
        <dbReference type="PROSITE-ProRule" id="PRU01240"/>
    </source>
</evidence>
<feature type="active site" description="Charge relay system" evidence="5">
    <location>
        <position position="85"/>
    </location>
</feature>
<dbReference type="STRING" id="1754190.A0A1Y2EH09"/>
<sequence length="457" mass="50887">MVNFFIICSILSASLMVGSTYVKYYDEKKILEETGWKGLGVKENAPNHLSILSQGTYDDTKNVKYDNNVYFPKSVGKDIDIFFYDIGFNFTYNDFTNSNERKIQCVVEINHGEVNEKNSTSCYSDTILDHGTWAAAVSAGIVNGIAYKANLYGGVRYLSNDLETMAIDLLAYLRYINDNLFREGKAVFNFSNAFYYSLEDIKNNQELKEIQELITDMSRRGAVFVASAGNLLSPAEKVTIPEPYLIYEEYKFLDGKAIVPCVLDHVICVGGIANMGLDTAGFLPTPPPYNDEMVTSNYKFASSMSGSNYGAYVDLYAPFNVHYTGSSTHATGTFSALPFYKNVAIDEKSEFIEDFEVVLSGTSFSAPIVSGVAAAIMSEYYPEKIFTSDDMLHYLYDHANNNTIQGLPENSKNVLLNIGKMSIFHPDIEVDSDEEVEVTASEVDIDIDSELDSSDEQ</sequence>
<evidence type="ECO:0000256" key="1">
    <source>
        <dbReference type="ARBA" id="ARBA00011073"/>
    </source>
</evidence>
<dbReference type="EMBL" id="MCOG01000043">
    <property type="protein sequence ID" value="ORY70556.1"/>
    <property type="molecule type" value="Genomic_DNA"/>
</dbReference>
<dbReference type="InterPro" id="IPR000209">
    <property type="entry name" value="Peptidase_S8/S53_dom"/>
</dbReference>
<dbReference type="PROSITE" id="PS00138">
    <property type="entry name" value="SUBTILASE_SER"/>
    <property type="match status" value="1"/>
</dbReference>
<dbReference type="OrthoDB" id="10401305at2759"/>
<evidence type="ECO:0000256" key="6">
    <source>
        <dbReference type="SAM" id="SignalP"/>
    </source>
</evidence>
<dbReference type="GO" id="GO:0005615">
    <property type="term" value="C:extracellular space"/>
    <property type="evidence" value="ECO:0007669"/>
    <property type="project" value="TreeGrafter"/>
</dbReference>
<dbReference type="Gene3D" id="3.40.50.200">
    <property type="entry name" value="Peptidase S8/S53 domain"/>
    <property type="match status" value="1"/>
</dbReference>
<dbReference type="InterPro" id="IPR023828">
    <property type="entry name" value="Peptidase_S8_Ser-AS"/>
</dbReference>
<gene>
    <name evidence="8" type="ORF">LY90DRAFT_667406</name>
</gene>
<evidence type="ECO:0000256" key="2">
    <source>
        <dbReference type="ARBA" id="ARBA00022670"/>
    </source>
</evidence>
<dbReference type="AlphaFoldDB" id="A0A1Y2EH09"/>
<evidence type="ECO:0000256" key="4">
    <source>
        <dbReference type="ARBA" id="ARBA00022825"/>
    </source>
</evidence>
<feature type="active site" description="Charge relay system" evidence="5">
    <location>
        <position position="130"/>
    </location>
</feature>
<dbReference type="PANTHER" id="PTHR43806">
    <property type="entry name" value="PEPTIDASE S8"/>
    <property type="match status" value="1"/>
</dbReference>
<comment type="similarity">
    <text evidence="1 5">Belongs to the peptidase S8 family.</text>
</comment>
<dbReference type="PRINTS" id="PR00723">
    <property type="entry name" value="SUBTILISIN"/>
</dbReference>
<organism evidence="8 9">
    <name type="scientific">Neocallimastix californiae</name>
    <dbReference type="NCBI Taxonomy" id="1754190"/>
    <lineage>
        <taxon>Eukaryota</taxon>
        <taxon>Fungi</taxon>
        <taxon>Fungi incertae sedis</taxon>
        <taxon>Chytridiomycota</taxon>
        <taxon>Chytridiomycota incertae sedis</taxon>
        <taxon>Neocallimastigomycetes</taxon>
        <taxon>Neocallimastigales</taxon>
        <taxon>Neocallimastigaceae</taxon>
        <taxon>Neocallimastix</taxon>
    </lineage>
</organism>
<keyword evidence="2 5" id="KW-0645">Protease</keyword>
<keyword evidence="6" id="KW-0732">Signal</keyword>
<dbReference type="SUPFAM" id="SSF52743">
    <property type="entry name" value="Subtilisin-like"/>
    <property type="match status" value="1"/>
</dbReference>
<dbReference type="CDD" id="cd00306">
    <property type="entry name" value="Peptidases_S8_S53"/>
    <property type="match status" value="1"/>
</dbReference>
<evidence type="ECO:0000313" key="8">
    <source>
        <dbReference type="EMBL" id="ORY70556.1"/>
    </source>
</evidence>
<name>A0A1Y2EH09_9FUNG</name>
<dbReference type="InterPro" id="IPR050131">
    <property type="entry name" value="Peptidase_S8_subtilisin-like"/>
</dbReference>
<comment type="caution">
    <text evidence="8">The sequence shown here is derived from an EMBL/GenBank/DDBJ whole genome shotgun (WGS) entry which is preliminary data.</text>
</comment>
<evidence type="ECO:0000313" key="9">
    <source>
        <dbReference type="Proteomes" id="UP000193920"/>
    </source>
</evidence>
<dbReference type="Proteomes" id="UP000193920">
    <property type="component" value="Unassembled WGS sequence"/>
</dbReference>
<dbReference type="PROSITE" id="PS51892">
    <property type="entry name" value="SUBTILASE"/>
    <property type="match status" value="1"/>
</dbReference>
<dbReference type="InterPro" id="IPR015500">
    <property type="entry name" value="Peptidase_S8_subtilisin-rel"/>
</dbReference>
<dbReference type="PANTHER" id="PTHR43806:SF58">
    <property type="entry name" value="ALKALINE PROTEASE 1-RELATED"/>
    <property type="match status" value="1"/>
</dbReference>
<accession>A0A1Y2EH09</accession>